<organism evidence="1">
    <name type="scientific">marine sediment metagenome</name>
    <dbReference type="NCBI Taxonomy" id="412755"/>
    <lineage>
        <taxon>unclassified sequences</taxon>
        <taxon>metagenomes</taxon>
        <taxon>ecological metagenomes</taxon>
    </lineage>
</organism>
<comment type="caution">
    <text evidence="1">The sequence shown here is derived from an EMBL/GenBank/DDBJ whole genome shotgun (WGS) entry which is preliminary data.</text>
</comment>
<sequence length="64" mass="7131">MFIEVDKAIPDVTQPLGAPASPWIARDSTGYLYAVYNKWFGGDWTVMCAKSINGGENWSLSQIY</sequence>
<accession>X1GZJ8</accession>
<name>X1GZJ8_9ZZZZ</name>
<reference evidence="1" key="1">
    <citation type="journal article" date="2014" name="Front. Microbiol.">
        <title>High frequency of phylogenetically diverse reductive dehalogenase-homologous genes in deep subseafloor sedimentary metagenomes.</title>
        <authorList>
            <person name="Kawai M."/>
            <person name="Futagami T."/>
            <person name="Toyoda A."/>
            <person name="Takaki Y."/>
            <person name="Nishi S."/>
            <person name="Hori S."/>
            <person name="Arai W."/>
            <person name="Tsubouchi T."/>
            <person name="Morono Y."/>
            <person name="Uchiyama I."/>
            <person name="Ito T."/>
            <person name="Fujiyama A."/>
            <person name="Inagaki F."/>
            <person name="Takami H."/>
        </authorList>
    </citation>
    <scope>NUCLEOTIDE SEQUENCE</scope>
    <source>
        <strain evidence="1">Expedition CK06-06</strain>
    </source>
</reference>
<evidence type="ECO:0008006" key="2">
    <source>
        <dbReference type="Google" id="ProtNLM"/>
    </source>
</evidence>
<proteinExistence type="predicted"/>
<dbReference type="EMBL" id="BARU01023193">
    <property type="protein sequence ID" value="GAH50290.1"/>
    <property type="molecule type" value="Genomic_DNA"/>
</dbReference>
<dbReference type="InterPro" id="IPR036278">
    <property type="entry name" value="Sialidase_sf"/>
</dbReference>
<dbReference type="SUPFAM" id="SSF50939">
    <property type="entry name" value="Sialidases"/>
    <property type="match status" value="1"/>
</dbReference>
<gene>
    <name evidence="1" type="ORF">S03H2_37673</name>
</gene>
<evidence type="ECO:0000313" key="1">
    <source>
        <dbReference type="EMBL" id="GAH50290.1"/>
    </source>
</evidence>
<dbReference type="AlphaFoldDB" id="X1GZJ8"/>
<protein>
    <recommendedName>
        <fullName evidence="2">Sialidase domain-containing protein</fullName>
    </recommendedName>
</protein>
<feature type="non-terminal residue" evidence="1">
    <location>
        <position position="64"/>
    </location>
</feature>